<evidence type="ECO:0000313" key="4">
    <source>
        <dbReference type="Proteomes" id="UP000249363"/>
    </source>
</evidence>
<dbReference type="GO" id="GO:0042144">
    <property type="term" value="P:vacuole fusion, non-autophagic"/>
    <property type="evidence" value="ECO:0007669"/>
    <property type="project" value="TreeGrafter"/>
</dbReference>
<dbReference type="InterPro" id="IPR037045">
    <property type="entry name" value="S8pro/Inhibitor_I9_sf"/>
</dbReference>
<evidence type="ECO:0000256" key="2">
    <source>
        <dbReference type="SAM" id="SignalP"/>
    </source>
</evidence>
<dbReference type="GO" id="GO:0004866">
    <property type="term" value="F:endopeptidase inhibitor activity"/>
    <property type="evidence" value="ECO:0007669"/>
    <property type="project" value="TreeGrafter"/>
</dbReference>
<proteinExistence type="inferred from homology"/>
<protein>
    <recommendedName>
        <fullName evidence="5">Inhibitor I9 domain-containing protein</fullName>
    </recommendedName>
</protein>
<feature type="signal peptide" evidence="2">
    <location>
        <begin position="1"/>
        <end position="21"/>
    </location>
</feature>
<dbReference type="RefSeq" id="XP_040735156.1">
    <property type="nucleotide sequence ID" value="XM_040879262.1"/>
</dbReference>
<dbReference type="AlphaFoldDB" id="A0A364L4A8"/>
<dbReference type="PANTHER" id="PTHR28288:SF1">
    <property type="entry name" value="INHIBITOR I9 DOMAIN-CONTAINING PROTEIN"/>
    <property type="match status" value="1"/>
</dbReference>
<dbReference type="Gene3D" id="3.30.70.80">
    <property type="entry name" value="Peptidase S8 propeptide/proteinase inhibitor I9"/>
    <property type="match status" value="1"/>
</dbReference>
<organism evidence="3 4">
    <name type="scientific">Talaromyces amestolkiae</name>
    <dbReference type="NCBI Taxonomy" id="1196081"/>
    <lineage>
        <taxon>Eukaryota</taxon>
        <taxon>Fungi</taxon>
        <taxon>Dikarya</taxon>
        <taxon>Ascomycota</taxon>
        <taxon>Pezizomycotina</taxon>
        <taxon>Eurotiomycetes</taxon>
        <taxon>Eurotiomycetidae</taxon>
        <taxon>Eurotiales</taxon>
        <taxon>Trichocomaceae</taxon>
        <taxon>Talaromyces</taxon>
        <taxon>Talaromyces sect. Talaromyces</taxon>
    </lineage>
</organism>
<dbReference type="InterPro" id="IPR052471">
    <property type="entry name" value="PBI_I9"/>
</dbReference>
<feature type="chain" id="PRO_5016892566" description="Inhibitor I9 domain-containing protein" evidence="2">
    <location>
        <begin position="22"/>
        <end position="103"/>
    </location>
</feature>
<evidence type="ECO:0008006" key="5">
    <source>
        <dbReference type="Google" id="ProtNLM"/>
    </source>
</evidence>
<sequence>MKLFHQYLIVLILGLFQIVLAVQVQKPIVVSYPDNTPDSVLNEAKKAITDAGGWITHEFNLFKGFAAKASSSAIETIQASSANFLPVIEEDKIVTVDGDFGSK</sequence>
<dbReference type="Proteomes" id="UP000249363">
    <property type="component" value="Unassembled WGS sequence"/>
</dbReference>
<comment type="similarity">
    <text evidence="1">Belongs to the protease inhibitor I9 family.</text>
</comment>
<gene>
    <name evidence="3" type="ORF">BHQ10_006652</name>
</gene>
<dbReference type="SUPFAM" id="SSF54897">
    <property type="entry name" value="Protease propeptides/inhibitors"/>
    <property type="match status" value="1"/>
</dbReference>
<name>A0A364L4A8_TALAM</name>
<comment type="caution">
    <text evidence="3">The sequence shown here is derived from an EMBL/GenBank/DDBJ whole genome shotgun (WGS) entry which is preliminary data.</text>
</comment>
<evidence type="ECO:0000313" key="3">
    <source>
        <dbReference type="EMBL" id="RAO70640.1"/>
    </source>
</evidence>
<reference evidence="3 4" key="1">
    <citation type="journal article" date="2017" name="Biotechnol. Biofuels">
        <title>Differential beta-glucosidase expression as a function of carbon source availability in Talaromyces amestolkiae: a genomic and proteomic approach.</title>
        <authorList>
            <person name="de Eugenio L.I."/>
            <person name="Mendez-Liter J.A."/>
            <person name="Nieto-Dominguez M."/>
            <person name="Alonso L."/>
            <person name="Gil-Munoz J."/>
            <person name="Barriuso J."/>
            <person name="Prieto A."/>
            <person name="Martinez M.J."/>
        </authorList>
    </citation>
    <scope>NUCLEOTIDE SEQUENCE [LARGE SCALE GENOMIC DNA]</scope>
    <source>
        <strain evidence="3 4">CIB</strain>
    </source>
</reference>
<dbReference type="OrthoDB" id="3888684at2759"/>
<accession>A0A364L4A8</accession>
<keyword evidence="4" id="KW-1185">Reference proteome</keyword>
<evidence type="ECO:0000256" key="1">
    <source>
        <dbReference type="ARBA" id="ARBA00038069"/>
    </source>
</evidence>
<dbReference type="PANTHER" id="PTHR28288">
    <property type="entry name" value="PROTEASE B INHIBITOR 2"/>
    <property type="match status" value="1"/>
</dbReference>
<dbReference type="GeneID" id="63795868"/>
<dbReference type="FunFam" id="3.30.70.80:FF:000005">
    <property type="entry name" value="Proteinase inhibitor I2B"/>
    <property type="match status" value="1"/>
</dbReference>
<dbReference type="EMBL" id="MIKG01000012">
    <property type="protein sequence ID" value="RAO70640.1"/>
    <property type="molecule type" value="Genomic_DNA"/>
</dbReference>
<keyword evidence="2" id="KW-0732">Signal</keyword>